<keyword evidence="8" id="KW-1185">Reference proteome</keyword>
<organism evidence="7 8">
    <name type="scientific">Paenibacillus spongiae</name>
    <dbReference type="NCBI Taxonomy" id="2909671"/>
    <lineage>
        <taxon>Bacteria</taxon>
        <taxon>Bacillati</taxon>
        <taxon>Bacillota</taxon>
        <taxon>Bacilli</taxon>
        <taxon>Bacillales</taxon>
        <taxon>Paenibacillaceae</taxon>
        <taxon>Paenibacillus</taxon>
    </lineage>
</organism>
<dbReference type="InterPro" id="IPR001647">
    <property type="entry name" value="HTH_TetR"/>
</dbReference>
<sequence>MPKIVDHEKQRKRVAEAALRVIRKDGLEHATVRKIAEETGLSVGSMRHYFSSQAQLFSFVMQLFLDRIEERIAGIDFSGPPLDAVKRLLMQFIPMDEERRMEMEVWLSFVTKALYYPELKALSGEMYDGLKGACQQAVDALYHYRLARPGLNAEIEVERLYALVDGLAIHCLMRPDEMPAERISILLEHHLNTLCTEE</sequence>
<keyword evidence="2" id="KW-0805">Transcription regulation</keyword>
<dbReference type="Proteomes" id="UP001057877">
    <property type="component" value="Chromosome"/>
</dbReference>
<evidence type="ECO:0000313" key="7">
    <source>
        <dbReference type="EMBL" id="UVI31298.1"/>
    </source>
</evidence>
<dbReference type="SUPFAM" id="SSF48498">
    <property type="entry name" value="Tetracyclin repressor-like, C-terminal domain"/>
    <property type="match status" value="1"/>
</dbReference>
<dbReference type="InterPro" id="IPR023772">
    <property type="entry name" value="DNA-bd_HTH_TetR-type_CS"/>
</dbReference>
<evidence type="ECO:0000259" key="6">
    <source>
        <dbReference type="PROSITE" id="PS50977"/>
    </source>
</evidence>
<accession>A0ABY5SCN3</accession>
<dbReference type="InterPro" id="IPR036271">
    <property type="entry name" value="Tet_transcr_reg_TetR-rel_C_sf"/>
</dbReference>
<dbReference type="PANTHER" id="PTHR30055">
    <property type="entry name" value="HTH-TYPE TRANSCRIPTIONAL REGULATOR RUTR"/>
    <property type="match status" value="1"/>
</dbReference>
<reference evidence="7" key="1">
    <citation type="submission" date="2022-01" db="EMBL/GenBank/DDBJ databases">
        <title>Paenibacillus spongiae sp. nov., isolated from marine sponge.</title>
        <authorList>
            <person name="Li Z."/>
            <person name="Zhang M."/>
        </authorList>
    </citation>
    <scope>NUCLEOTIDE SEQUENCE</scope>
    <source>
        <strain evidence="7">PHS-Z3</strain>
    </source>
</reference>
<evidence type="ECO:0000256" key="5">
    <source>
        <dbReference type="PROSITE-ProRule" id="PRU00335"/>
    </source>
</evidence>
<dbReference type="RefSeq" id="WP_258387362.1">
    <property type="nucleotide sequence ID" value="NZ_CP091430.1"/>
</dbReference>
<gene>
    <name evidence="7" type="ORF">L1F29_05495</name>
</gene>
<dbReference type="PROSITE" id="PS01081">
    <property type="entry name" value="HTH_TETR_1"/>
    <property type="match status" value="1"/>
</dbReference>
<dbReference type="EMBL" id="CP091430">
    <property type="protein sequence ID" value="UVI31298.1"/>
    <property type="molecule type" value="Genomic_DNA"/>
</dbReference>
<feature type="domain" description="HTH tetR-type" evidence="6">
    <location>
        <begin position="8"/>
        <end position="68"/>
    </location>
</feature>
<dbReference type="InterPro" id="IPR050109">
    <property type="entry name" value="HTH-type_TetR-like_transc_reg"/>
</dbReference>
<evidence type="ECO:0000256" key="4">
    <source>
        <dbReference type="ARBA" id="ARBA00023163"/>
    </source>
</evidence>
<dbReference type="InterPro" id="IPR039538">
    <property type="entry name" value="BetI_C"/>
</dbReference>
<keyword evidence="1" id="KW-0678">Repressor</keyword>
<proteinExistence type="predicted"/>
<dbReference type="Gene3D" id="1.10.357.10">
    <property type="entry name" value="Tetracycline Repressor, domain 2"/>
    <property type="match status" value="1"/>
</dbReference>
<evidence type="ECO:0000256" key="3">
    <source>
        <dbReference type="ARBA" id="ARBA00023125"/>
    </source>
</evidence>
<dbReference type="PROSITE" id="PS50977">
    <property type="entry name" value="HTH_TETR_2"/>
    <property type="match status" value="1"/>
</dbReference>
<dbReference type="Pfam" id="PF00440">
    <property type="entry name" value="TetR_N"/>
    <property type="match status" value="1"/>
</dbReference>
<dbReference type="SUPFAM" id="SSF46689">
    <property type="entry name" value="Homeodomain-like"/>
    <property type="match status" value="1"/>
</dbReference>
<protein>
    <submittedName>
        <fullName evidence="7">TetR family transcriptional regulator</fullName>
    </submittedName>
</protein>
<evidence type="ECO:0000256" key="1">
    <source>
        <dbReference type="ARBA" id="ARBA00022491"/>
    </source>
</evidence>
<keyword evidence="4" id="KW-0804">Transcription</keyword>
<dbReference type="PANTHER" id="PTHR30055:SF226">
    <property type="entry name" value="HTH-TYPE TRANSCRIPTIONAL REGULATOR PKSA"/>
    <property type="match status" value="1"/>
</dbReference>
<dbReference type="InterPro" id="IPR009057">
    <property type="entry name" value="Homeodomain-like_sf"/>
</dbReference>
<evidence type="ECO:0000256" key="2">
    <source>
        <dbReference type="ARBA" id="ARBA00023015"/>
    </source>
</evidence>
<dbReference type="Pfam" id="PF13977">
    <property type="entry name" value="TetR_C_6"/>
    <property type="match status" value="1"/>
</dbReference>
<keyword evidence="3 5" id="KW-0238">DNA-binding</keyword>
<feature type="DNA-binding region" description="H-T-H motif" evidence="5">
    <location>
        <begin position="31"/>
        <end position="50"/>
    </location>
</feature>
<name>A0ABY5SCN3_9BACL</name>
<evidence type="ECO:0000313" key="8">
    <source>
        <dbReference type="Proteomes" id="UP001057877"/>
    </source>
</evidence>